<reference evidence="2" key="1">
    <citation type="submission" date="2020-02" db="EMBL/GenBank/DDBJ databases">
        <authorList>
            <person name="Meier V. D."/>
        </authorList>
    </citation>
    <scope>NUCLEOTIDE SEQUENCE</scope>
    <source>
        <strain evidence="2">AVDCRST_MAG65</strain>
    </source>
</reference>
<evidence type="ECO:0000313" key="2">
    <source>
        <dbReference type="EMBL" id="CAA9468304.1"/>
    </source>
</evidence>
<feature type="non-terminal residue" evidence="2">
    <location>
        <position position="1"/>
    </location>
</feature>
<dbReference type="AlphaFoldDB" id="A0A6J4R9X2"/>
<sequence>GRRRQGQDKGAPQGSGGRPDRRQVPQERGQGRPGERGRQGRRRRRRRQGQGHRQSRRAPL</sequence>
<evidence type="ECO:0000256" key="1">
    <source>
        <dbReference type="SAM" id="MobiDB-lite"/>
    </source>
</evidence>
<feature type="non-terminal residue" evidence="2">
    <location>
        <position position="60"/>
    </location>
</feature>
<feature type="region of interest" description="Disordered" evidence="1">
    <location>
        <begin position="1"/>
        <end position="60"/>
    </location>
</feature>
<gene>
    <name evidence="2" type="ORF">AVDCRST_MAG65-521</name>
</gene>
<name>A0A6J4R9X2_9ACTN</name>
<proteinExistence type="predicted"/>
<organism evidence="2">
    <name type="scientific">uncultured Solirubrobacteraceae bacterium</name>
    <dbReference type="NCBI Taxonomy" id="1162706"/>
    <lineage>
        <taxon>Bacteria</taxon>
        <taxon>Bacillati</taxon>
        <taxon>Actinomycetota</taxon>
        <taxon>Thermoleophilia</taxon>
        <taxon>Solirubrobacterales</taxon>
        <taxon>Solirubrobacteraceae</taxon>
        <taxon>environmental samples</taxon>
    </lineage>
</organism>
<accession>A0A6J4R9X2</accession>
<feature type="compositionally biased region" description="Basic and acidic residues" evidence="1">
    <location>
        <begin position="18"/>
        <end position="38"/>
    </location>
</feature>
<dbReference type="EMBL" id="CADCVL010000087">
    <property type="protein sequence ID" value="CAA9468304.1"/>
    <property type="molecule type" value="Genomic_DNA"/>
</dbReference>
<feature type="compositionally biased region" description="Basic residues" evidence="1">
    <location>
        <begin position="39"/>
        <end position="60"/>
    </location>
</feature>
<protein>
    <submittedName>
        <fullName evidence="2">Uncharacterized protein</fullName>
    </submittedName>
</protein>